<feature type="domain" description="PXA" evidence="2">
    <location>
        <begin position="145"/>
        <end position="295"/>
    </location>
</feature>
<gene>
    <name evidence="3" type="ORF">GSLYS_00009093001</name>
</gene>
<dbReference type="EMBL" id="CAXITT010000193">
    <property type="protein sequence ID" value="CAL1535133.1"/>
    <property type="molecule type" value="Genomic_DNA"/>
</dbReference>
<comment type="caution">
    <text evidence="3">The sequence shown here is derived from an EMBL/GenBank/DDBJ whole genome shotgun (WGS) entry which is preliminary data.</text>
</comment>
<dbReference type="PROSITE" id="PS51207">
    <property type="entry name" value="PXA"/>
    <property type="match status" value="1"/>
</dbReference>
<organism evidence="3 4">
    <name type="scientific">Lymnaea stagnalis</name>
    <name type="common">Great pond snail</name>
    <name type="synonym">Helix stagnalis</name>
    <dbReference type="NCBI Taxonomy" id="6523"/>
    <lineage>
        <taxon>Eukaryota</taxon>
        <taxon>Metazoa</taxon>
        <taxon>Spiralia</taxon>
        <taxon>Lophotrochozoa</taxon>
        <taxon>Mollusca</taxon>
        <taxon>Gastropoda</taxon>
        <taxon>Heterobranchia</taxon>
        <taxon>Euthyneura</taxon>
        <taxon>Panpulmonata</taxon>
        <taxon>Hygrophila</taxon>
        <taxon>Lymnaeoidea</taxon>
        <taxon>Lymnaeidae</taxon>
        <taxon>Lymnaea</taxon>
    </lineage>
</organism>
<evidence type="ECO:0000259" key="2">
    <source>
        <dbReference type="PROSITE" id="PS51207"/>
    </source>
</evidence>
<dbReference type="Pfam" id="PF02194">
    <property type="entry name" value="PXA"/>
    <property type="match status" value="1"/>
</dbReference>
<evidence type="ECO:0000313" key="3">
    <source>
        <dbReference type="EMBL" id="CAL1535133.1"/>
    </source>
</evidence>
<dbReference type="SMART" id="SM00313">
    <property type="entry name" value="PXA"/>
    <property type="match status" value="1"/>
</dbReference>
<dbReference type="PANTHER" id="PTHR22775:SF3">
    <property type="entry name" value="SORTING NEXIN-13"/>
    <property type="match status" value="1"/>
</dbReference>
<dbReference type="GO" id="GO:0035091">
    <property type="term" value="F:phosphatidylinositol binding"/>
    <property type="evidence" value="ECO:0007669"/>
    <property type="project" value="TreeGrafter"/>
</dbReference>
<keyword evidence="1" id="KW-1133">Transmembrane helix</keyword>
<dbReference type="Proteomes" id="UP001497497">
    <property type="component" value="Unassembled WGS sequence"/>
</dbReference>
<dbReference type="AlphaFoldDB" id="A0AAV2HP24"/>
<protein>
    <recommendedName>
        <fullName evidence="2">PXA domain-containing protein</fullName>
    </recommendedName>
</protein>
<dbReference type="InterPro" id="IPR003114">
    <property type="entry name" value="Phox_assoc"/>
</dbReference>
<reference evidence="3 4" key="1">
    <citation type="submission" date="2024-04" db="EMBL/GenBank/DDBJ databases">
        <authorList>
            <consortium name="Genoscope - CEA"/>
            <person name="William W."/>
        </authorList>
    </citation>
    <scope>NUCLEOTIDE SEQUENCE [LARGE SCALE GENOMIC DNA]</scope>
</reference>
<keyword evidence="1" id="KW-0812">Transmembrane</keyword>
<feature type="non-terminal residue" evidence="3">
    <location>
        <position position="295"/>
    </location>
</feature>
<evidence type="ECO:0000313" key="4">
    <source>
        <dbReference type="Proteomes" id="UP001497497"/>
    </source>
</evidence>
<dbReference type="PANTHER" id="PTHR22775">
    <property type="entry name" value="SORTING NEXIN"/>
    <property type="match status" value="1"/>
</dbReference>
<feature type="transmembrane region" description="Helical" evidence="1">
    <location>
        <begin position="35"/>
        <end position="65"/>
    </location>
</feature>
<proteinExistence type="predicted"/>
<sequence>MPGDFFTKKMSWGDWLWKVVSDSNMKAYSSLQKMGILLIIIIFISWLISLWILPIFFIAGVIAGVKVSDQILHREKSSALAEQLFFILESAYIELCTIYQIIKTHIFDVQEVDTVSTSSLQVIDDLSAIYDNEGDKTINSAVKIPNAVWSEMNSIQLLIIRDFIGSWYGDFSYDTQFLKDIKHLLQHAFNNLALHISQQDSKLIICKIVHLYQQHFTLHTSAMNSFKSHQLPSQIKVPSNDNFKRHLSVNDAFGSLTHFHCALGSDVNELNHLRGIVSILVLSVVSAHVVETQCT</sequence>
<name>A0AAV2HP24_LYMST</name>
<keyword evidence="1" id="KW-0472">Membrane</keyword>
<evidence type="ECO:0000256" key="1">
    <source>
        <dbReference type="SAM" id="Phobius"/>
    </source>
</evidence>
<keyword evidence="4" id="KW-1185">Reference proteome</keyword>
<accession>A0AAV2HP24</accession>